<evidence type="ECO:0000313" key="3">
    <source>
        <dbReference type="Proteomes" id="UP001303760"/>
    </source>
</evidence>
<gene>
    <name evidence="2" type="ORF">C8A03DRAFT_30546</name>
</gene>
<organism evidence="2 3">
    <name type="scientific">Achaetomium macrosporum</name>
    <dbReference type="NCBI Taxonomy" id="79813"/>
    <lineage>
        <taxon>Eukaryota</taxon>
        <taxon>Fungi</taxon>
        <taxon>Dikarya</taxon>
        <taxon>Ascomycota</taxon>
        <taxon>Pezizomycotina</taxon>
        <taxon>Sordariomycetes</taxon>
        <taxon>Sordariomycetidae</taxon>
        <taxon>Sordariales</taxon>
        <taxon>Chaetomiaceae</taxon>
        <taxon>Achaetomium</taxon>
    </lineage>
</organism>
<dbReference type="AlphaFoldDB" id="A0AAN7CFY2"/>
<evidence type="ECO:0000259" key="1">
    <source>
        <dbReference type="PROSITE" id="PS50056"/>
    </source>
</evidence>
<name>A0AAN7CFY2_9PEZI</name>
<dbReference type="InterPro" id="IPR029021">
    <property type="entry name" value="Prot-tyrosine_phosphatase-like"/>
</dbReference>
<keyword evidence="3" id="KW-1185">Reference proteome</keyword>
<dbReference type="EMBL" id="MU860024">
    <property type="protein sequence ID" value="KAK4241329.1"/>
    <property type="molecule type" value="Genomic_DNA"/>
</dbReference>
<dbReference type="PROSITE" id="PS00383">
    <property type="entry name" value="TYR_PHOSPHATASE_1"/>
    <property type="match status" value="1"/>
</dbReference>
<accession>A0AAN7CFY2</accession>
<proteinExistence type="predicted"/>
<feature type="domain" description="Tyrosine specific protein phosphatases" evidence="1">
    <location>
        <begin position="159"/>
        <end position="222"/>
    </location>
</feature>
<dbReference type="PROSITE" id="PS50056">
    <property type="entry name" value="TYR_PHOSPHATASE_2"/>
    <property type="match status" value="1"/>
</dbReference>
<dbReference type="Proteomes" id="UP001303760">
    <property type="component" value="Unassembled WGS sequence"/>
</dbReference>
<sequence length="290" mass="31262">MPTPPSSSSPSIDLLALAQTDVTTPLPTASLHAALARPPFLFLPDTFNTRDLGLLPGSPIRPGLVYRSGGFLTGLSAEGKDALAGGRVKIKKIFDLRSVREHEQRPDPDDIGGGVEVVWVRPEEEDARVGLEDFVEGEGEGGYVKMYLDVLKVYRAAVMKVLEHVRDGRGEEGFLFHCTAGRDRTGVVAGLLLSLAGASKETVALDYMLSRIGTEPAREQLIAFALEGSMAENVDAPGFHNLCNLRISCWEAFVRAVESQYGGFEGYVTGTLGFSEGDLAKIRANLVLQN</sequence>
<evidence type="ECO:0000313" key="2">
    <source>
        <dbReference type="EMBL" id="KAK4241329.1"/>
    </source>
</evidence>
<protein>
    <recommendedName>
        <fullName evidence="1">Tyrosine specific protein phosphatases domain-containing protein</fullName>
    </recommendedName>
</protein>
<dbReference type="SUPFAM" id="SSF52799">
    <property type="entry name" value="(Phosphotyrosine protein) phosphatases II"/>
    <property type="match status" value="1"/>
</dbReference>
<dbReference type="Gene3D" id="3.90.190.10">
    <property type="entry name" value="Protein tyrosine phosphatase superfamily"/>
    <property type="match status" value="1"/>
</dbReference>
<dbReference type="Pfam" id="PF13350">
    <property type="entry name" value="Y_phosphatase3"/>
    <property type="match status" value="1"/>
</dbReference>
<dbReference type="InterPro" id="IPR000387">
    <property type="entry name" value="Tyr_Pase_dom"/>
</dbReference>
<dbReference type="InterPro" id="IPR016130">
    <property type="entry name" value="Tyr_Pase_AS"/>
</dbReference>
<reference evidence="2" key="1">
    <citation type="journal article" date="2023" name="Mol. Phylogenet. Evol.">
        <title>Genome-scale phylogeny and comparative genomics of the fungal order Sordariales.</title>
        <authorList>
            <person name="Hensen N."/>
            <person name="Bonometti L."/>
            <person name="Westerberg I."/>
            <person name="Brannstrom I.O."/>
            <person name="Guillou S."/>
            <person name="Cros-Aarteil S."/>
            <person name="Calhoun S."/>
            <person name="Haridas S."/>
            <person name="Kuo A."/>
            <person name="Mondo S."/>
            <person name="Pangilinan J."/>
            <person name="Riley R."/>
            <person name="LaButti K."/>
            <person name="Andreopoulos B."/>
            <person name="Lipzen A."/>
            <person name="Chen C."/>
            <person name="Yan M."/>
            <person name="Daum C."/>
            <person name="Ng V."/>
            <person name="Clum A."/>
            <person name="Steindorff A."/>
            <person name="Ohm R.A."/>
            <person name="Martin F."/>
            <person name="Silar P."/>
            <person name="Natvig D.O."/>
            <person name="Lalanne C."/>
            <person name="Gautier V."/>
            <person name="Ament-Velasquez S.L."/>
            <person name="Kruys A."/>
            <person name="Hutchinson M.I."/>
            <person name="Powell A.J."/>
            <person name="Barry K."/>
            <person name="Miller A.N."/>
            <person name="Grigoriev I.V."/>
            <person name="Debuchy R."/>
            <person name="Gladieux P."/>
            <person name="Hiltunen Thoren M."/>
            <person name="Johannesson H."/>
        </authorList>
    </citation>
    <scope>NUCLEOTIDE SEQUENCE</scope>
    <source>
        <strain evidence="2">CBS 532.94</strain>
    </source>
</reference>
<dbReference type="GO" id="GO:0004721">
    <property type="term" value="F:phosphoprotein phosphatase activity"/>
    <property type="evidence" value="ECO:0007669"/>
    <property type="project" value="InterPro"/>
</dbReference>
<reference evidence="2" key="2">
    <citation type="submission" date="2023-05" db="EMBL/GenBank/DDBJ databases">
        <authorList>
            <consortium name="Lawrence Berkeley National Laboratory"/>
            <person name="Steindorff A."/>
            <person name="Hensen N."/>
            <person name="Bonometti L."/>
            <person name="Westerberg I."/>
            <person name="Brannstrom I.O."/>
            <person name="Guillou S."/>
            <person name="Cros-Aarteil S."/>
            <person name="Calhoun S."/>
            <person name="Haridas S."/>
            <person name="Kuo A."/>
            <person name="Mondo S."/>
            <person name="Pangilinan J."/>
            <person name="Riley R."/>
            <person name="Labutti K."/>
            <person name="Andreopoulos B."/>
            <person name="Lipzen A."/>
            <person name="Chen C."/>
            <person name="Yanf M."/>
            <person name="Daum C."/>
            <person name="Ng V."/>
            <person name="Clum A."/>
            <person name="Ohm R."/>
            <person name="Martin F."/>
            <person name="Silar P."/>
            <person name="Natvig D."/>
            <person name="Lalanne C."/>
            <person name="Gautier V."/>
            <person name="Ament-Velasquez S.L."/>
            <person name="Kruys A."/>
            <person name="Hutchinson M.I."/>
            <person name="Powell A.J."/>
            <person name="Barry K."/>
            <person name="Miller A.N."/>
            <person name="Grigoriev I.V."/>
            <person name="Debuchy R."/>
            <person name="Gladieux P."/>
            <person name="Thoren M.H."/>
            <person name="Johannesson H."/>
        </authorList>
    </citation>
    <scope>NUCLEOTIDE SEQUENCE</scope>
    <source>
        <strain evidence="2">CBS 532.94</strain>
    </source>
</reference>
<dbReference type="PANTHER" id="PTHR31126">
    <property type="entry name" value="TYROSINE-PROTEIN PHOSPHATASE"/>
    <property type="match status" value="1"/>
</dbReference>
<comment type="caution">
    <text evidence="2">The sequence shown here is derived from an EMBL/GenBank/DDBJ whole genome shotgun (WGS) entry which is preliminary data.</text>
</comment>
<dbReference type="InterPro" id="IPR026893">
    <property type="entry name" value="Tyr/Ser_Pase_IphP-type"/>
</dbReference>
<dbReference type="PANTHER" id="PTHR31126:SF73">
    <property type="entry name" value="TYROSINE SPECIFIC PROTEIN PHOSPHATASES DOMAIN-CONTAINING PROTEIN"/>
    <property type="match status" value="1"/>
</dbReference>